<sequence length="232" mass="25194">MIEIFDSADDLALAVSRQLAARVHAVATAGRTPRIVLTGGSIATKIYGRVSSENADWRVAEYWWGDERFVPEGHEDRNDRQAREGFLDRLGIPDEHVHAMPAHGCELSMAEAADAYAKTLPEDPFDVVLLGVGPDAHIASLFPGHPQVHETERLAVEVFDSPKPPPERISLTYPALNHTRATWFVVSGADKAEAVAKAMTGTPIDQAPAAGARGLEETVWFLDTAAASRLPR</sequence>
<comment type="function">
    <text evidence="2 7">Hydrolysis of 6-phosphogluconolactone to 6-phosphogluconate.</text>
</comment>
<dbReference type="GO" id="GO:0017057">
    <property type="term" value="F:6-phosphogluconolactonase activity"/>
    <property type="evidence" value="ECO:0007669"/>
    <property type="project" value="UniProtKB-UniRule"/>
</dbReference>
<dbReference type="NCBIfam" id="TIGR01198">
    <property type="entry name" value="pgl"/>
    <property type="match status" value="1"/>
</dbReference>
<dbReference type="SUPFAM" id="SSF100950">
    <property type="entry name" value="NagB/RpiA/CoA transferase-like"/>
    <property type="match status" value="1"/>
</dbReference>
<dbReference type="PANTHER" id="PTHR11054">
    <property type="entry name" value="6-PHOSPHOGLUCONOLACTONASE"/>
    <property type="match status" value="1"/>
</dbReference>
<dbReference type="CDD" id="cd01400">
    <property type="entry name" value="6PGL"/>
    <property type="match status" value="1"/>
</dbReference>
<dbReference type="Gene3D" id="3.40.50.1360">
    <property type="match status" value="1"/>
</dbReference>
<comment type="catalytic activity">
    <reaction evidence="1 7">
        <text>6-phospho-D-glucono-1,5-lactone + H2O = 6-phospho-D-gluconate + H(+)</text>
        <dbReference type="Rhea" id="RHEA:12556"/>
        <dbReference type="ChEBI" id="CHEBI:15377"/>
        <dbReference type="ChEBI" id="CHEBI:15378"/>
        <dbReference type="ChEBI" id="CHEBI:57955"/>
        <dbReference type="ChEBI" id="CHEBI:58759"/>
        <dbReference type="EC" id="3.1.1.31"/>
    </reaction>
</comment>
<dbReference type="PANTHER" id="PTHR11054:SF0">
    <property type="entry name" value="6-PHOSPHOGLUCONOLACTONASE"/>
    <property type="match status" value="1"/>
</dbReference>
<dbReference type="Pfam" id="PF01182">
    <property type="entry name" value="Glucosamine_iso"/>
    <property type="match status" value="1"/>
</dbReference>
<evidence type="ECO:0000256" key="1">
    <source>
        <dbReference type="ARBA" id="ARBA00000832"/>
    </source>
</evidence>
<dbReference type="InterPro" id="IPR006148">
    <property type="entry name" value="Glc/Gal-6P_isomerase"/>
</dbReference>
<proteinExistence type="inferred from homology"/>
<dbReference type="RefSeq" id="WP_181755602.1">
    <property type="nucleotide sequence ID" value="NZ_JACEOG010000001.1"/>
</dbReference>
<gene>
    <name evidence="7 9" type="primary">pgl</name>
    <name evidence="9" type="ORF">H1W00_10185</name>
</gene>
<evidence type="ECO:0000313" key="9">
    <source>
        <dbReference type="EMBL" id="MBA4608842.1"/>
    </source>
</evidence>
<dbReference type="InterPro" id="IPR037171">
    <property type="entry name" value="NagB/RpiA_transferase-like"/>
</dbReference>
<dbReference type="EMBL" id="JACEOG010000001">
    <property type="protein sequence ID" value="MBA4608842.1"/>
    <property type="molecule type" value="Genomic_DNA"/>
</dbReference>
<dbReference type="EC" id="3.1.1.31" evidence="5 7"/>
<dbReference type="GO" id="GO:0005975">
    <property type="term" value="P:carbohydrate metabolic process"/>
    <property type="evidence" value="ECO:0007669"/>
    <property type="project" value="UniProtKB-UniRule"/>
</dbReference>
<accession>A0A838XFR0</accession>
<feature type="domain" description="Glucosamine/galactosamine-6-phosphate isomerase" evidence="8">
    <location>
        <begin position="7"/>
        <end position="220"/>
    </location>
</feature>
<evidence type="ECO:0000256" key="7">
    <source>
        <dbReference type="RuleBase" id="RU365095"/>
    </source>
</evidence>
<evidence type="ECO:0000259" key="8">
    <source>
        <dbReference type="Pfam" id="PF01182"/>
    </source>
</evidence>
<comment type="similarity">
    <text evidence="4 7">Belongs to the glucosamine/galactosamine-6-phosphate isomerase family. 6-phosphogluconolactonase subfamily.</text>
</comment>
<evidence type="ECO:0000256" key="4">
    <source>
        <dbReference type="ARBA" id="ARBA00010662"/>
    </source>
</evidence>
<dbReference type="AlphaFoldDB" id="A0A838XFR0"/>
<comment type="pathway">
    <text evidence="3 7">Carbohydrate degradation; pentose phosphate pathway; D-ribulose 5-phosphate from D-glucose 6-phosphate (oxidative stage): step 2/3.</text>
</comment>
<evidence type="ECO:0000256" key="2">
    <source>
        <dbReference type="ARBA" id="ARBA00002681"/>
    </source>
</evidence>
<dbReference type="GO" id="GO:0006098">
    <property type="term" value="P:pentose-phosphate shunt"/>
    <property type="evidence" value="ECO:0007669"/>
    <property type="project" value="UniProtKB-UniPathway"/>
</dbReference>
<evidence type="ECO:0000256" key="3">
    <source>
        <dbReference type="ARBA" id="ARBA00004961"/>
    </source>
</evidence>
<dbReference type="InterPro" id="IPR005900">
    <property type="entry name" value="6-phosphogluconolactonase_DevB"/>
</dbReference>
<evidence type="ECO:0000256" key="6">
    <source>
        <dbReference type="ARBA" id="ARBA00020337"/>
    </source>
</evidence>
<evidence type="ECO:0000256" key="5">
    <source>
        <dbReference type="ARBA" id="ARBA00013198"/>
    </source>
</evidence>
<protein>
    <recommendedName>
        <fullName evidence="6 7">6-phosphogluconolactonase</fullName>
        <shortName evidence="7">6PGL</shortName>
        <ecNumber evidence="5 7">3.1.1.31</ecNumber>
    </recommendedName>
</protein>
<name>A0A838XFR0_9ACTN</name>
<reference evidence="9 10" key="1">
    <citation type="submission" date="2020-07" db="EMBL/GenBank/DDBJ databases">
        <title>Draft genome and description of Aeromicrobium phoceense strain Marseille-Q0843 isolated from healthy skin swab.</title>
        <authorList>
            <person name="Boxberger M."/>
            <person name="La Scola B."/>
        </authorList>
    </citation>
    <scope>NUCLEOTIDE SEQUENCE [LARGE SCALE GENOMIC DNA]</scope>
    <source>
        <strain evidence="9 10">Marseille-Q0843</strain>
    </source>
</reference>
<dbReference type="UniPathway" id="UPA00115">
    <property type="reaction ID" value="UER00409"/>
</dbReference>
<comment type="caution">
    <text evidence="9">The sequence shown here is derived from an EMBL/GenBank/DDBJ whole genome shotgun (WGS) entry which is preliminary data.</text>
</comment>
<dbReference type="Proteomes" id="UP000550354">
    <property type="component" value="Unassembled WGS sequence"/>
</dbReference>
<keyword evidence="7 9" id="KW-0378">Hydrolase</keyword>
<evidence type="ECO:0000313" key="10">
    <source>
        <dbReference type="Proteomes" id="UP000550354"/>
    </source>
</evidence>
<keyword evidence="10" id="KW-1185">Reference proteome</keyword>
<organism evidence="9 10">
    <name type="scientific">Aeromicrobium phoceense</name>
    <dbReference type="NCBI Taxonomy" id="2754045"/>
    <lineage>
        <taxon>Bacteria</taxon>
        <taxon>Bacillati</taxon>
        <taxon>Actinomycetota</taxon>
        <taxon>Actinomycetes</taxon>
        <taxon>Propionibacteriales</taxon>
        <taxon>Nocardioidaceae</taxon>
        <taxon>Aeromicrobium</taxon>
    </lineage>
</organism>
<dbReference type="InterPro" id="IPR039104">
    <property type="entry name" value="6PGL"/>
</dbReference>